<dbReference type="RefSeq" id="WP_147932641.1">
    <property type="nucleotide sequence ID" value="NZ_VOXD01000045.1"/>
</dbReference>
<reference evidence="1 2" key="1">
    <citation type="submission" date="2019-08" db="EMBL/GenBank/DDBJ databases">
        <title>Lewinella sp. strain SSH13 Genome sequencing and assembly.</title>
        <authorList>
            <person name="Kim I."/>
        </authorList>
    </citation>
    <scope>NUCLEOTIDE SEQUENCE [LARGE SCALE GENOMIC DNA]</scope>
    <source>
        <strain evidence="1 2">SSH13</strain>
    </source>
</reference>
<organism evidence="1 2">
    <name type="scientific">Neolewinella aurantiaca</name>
    <dbReference type="NCBI Taxonomy" id="2602767"/>
    <lineage>
        <taxon>Bacteria</taxon>
        <taxon>Pseudomonadati</taxon>
        <taxon>Bacteroidota</taxon>
        <taxon>Saprospiria</taxon>
        <taxon>Saprospirales</taxon>
        <taxon>Lewinellaceae</taxon>
        <taxon>Neolewinella</taxon>
    </lineage>
</organism>
<dbReference type="AlphaFoldDB" id="A0A5C7F505"/>
<comment type="caution">
    <text evidence="1">The sequence shown here is derived from an EMBL/GenBank/DDBJ whole genome shotgun (WGS) entry which is preliminary data.</text>
</comment>
<accession>A0A5C7F505</accession>
<dbReference type="EMBL" id="VOXD01000045">
    <property type="protein sequence ID" value="TXF85672.1"/>
    <property type="molecule type" value="Genomic_DNA"/>
</dbReference>
<keyword evidence="2" id="KW-1185">Reference proteome</keyword>
<dbReference type="Proteomes" id="UP000321907">
    <property type="component" value="Unassembled WGS sequence"/>
</dbReference>
<evidence type="ECO:0000313" key="1">
    <source>
        <dbReference type="EMBL" id="TXF85672.1"/>
    </source>
</evidence>
<gene>
    <name evidence="1" type="ORF">FUA23_20460</name>
</gene>
<proteinExistence type="predicted"/>
<dbReference type="OrthoDB" id="1454810at2"/>
<name>A0A5C7F505_9BACT</name>
<dbReference type="PROSITE" id="PS51257">
    <property type="entry name" value="PROKAR_LIPOPROTEIN"/>
    <property type="match status" value="1"/>
</dbReference>
<evidence type="ECO:0000313" key="2">
    <source>
        <dbReference type="Proteomes" id="UP000321907"/>
    </source>
</evidence>
<protein>
    <submittedName>
        <fullName evidence="1">Uncharacterized protein</fullName>
    </submittedName>
</protein>
<sequence length="261" mass="28999">MKKLFWFSPVVYLFFASLQSCQDYSAVPVGNPISIVNTNLVESAFMGAYNGVIQIRHDQGSIDSLGTPQEVYFMRYGGDANSSFHPPMTLELNKEWEIAIDESYNTLREQSEIFGLFGKEMILKLNKKSRGVDKSSNDIEVGYVPEVLKSNINTIPLQLFHNETVISWNSDARNSNGVYLIADFNQAFNGSGNAGCTDYVVLPDNGTYTYDRNDFPCLPSGVLVSFTLVRGLSAELIDDESEGKDIVLAYTTNGQLLYSAE</sequence>